<dbReference type="GO" id="GO:0005634">
    <property type="term" value="C:nucleus"/>
    <property type="evidence" value="ECO:0007669"/>
    <property type="project" value="InterPro"/>
</dbReference>
<accession>A0A4C1SVJ6</accession>
<dbReference type="AlphaFoldDB" id="A0A4C1SVJ6"/>
<organism evidence="8 9">
    <name type="scientific">Eumeta variegata</name>
    <name type="common">Bagworm moth</name>
    <name type="synonym">Eumeta japonica</name>
    <dbReference type="NCBI Taxonomy" id="151549"/>
    <lineage>
        <taxon>Eukaryota</taxon>
        <taxon>Metazoa</taxon>
        <taxon>Ecdysozoa</taxon>
        <taxon>Arthropoda</taxon>
        <taxon>Hexapoda</taxon>
        <taxon>Insecta</taxon>
        <taxon>Pterygota</taxon>
        <taxon>Neoptera</taxon>
        <taxon>Endopterygota</taxon>
        <taxon>Lepidoptera</taxon>
        <taxon>Glossata</taxon>
        <taxon>Ditrysia</taxon>
        <taxon>Tineoidea</taxon>
        <taxon>Psychidae</taxon>
        <taxon>Oiketicinae</taxon>
        <taxon>Eumeta</taxon>
    </lineage>
</organism>
<evidence type="ECO:0000256" key="3">
    <source>
        <dbReference type="ARBA" id="ARBA00022679"/>
    </source>
</evidence>
<dbReference type="Gene3D" id="3.40.630.30">
    <property type="match status" value="1"/>
</dbReference>
<dbReference type="InterPro" id="IPR019467">
    <property type="entry name" value="Hat1_N"/>
</dbReference>
<evidence type="ECO:0000256" key="2">
    <source>
        <dbReference type="ARBA" id="ARBA00013184"/>
    </source>
</evidence>
<sequence>MSKGEIKADDVVATIAETLPDGCYFVNMDEFLKTLDKADKFQPFGSKLFEYQIVDEDGKERVFAYYTSNYKQAAFLKFFSRLQTFVLWFVDAASYIDIDDPQWVYFICYEKYKNDDGVESYATVGYTTVYEYYAYPQNIRPRISQMLVLPPFQKLGIGTTFLETIYKYYQTQKNVTDITVEDPSEDFQHTEWLRARLPSMKLRMEQLQEEYEQVEKEYQQITEKLKSI</sequence>
<keyword evidence="4" id="KW-0012">Acyltransferase</keyword>
<dbReference type="GO" id="GO:0004402">
    <property type="term" value="F:histone acetyltransferase activity"/>
    <property type="evidence" value="ECO:0007669"/>
    <property type="project" value="InterPro"/>
</dbReference>
<protein>
    <recommendedName>
        <fullName evidence="2">histone acetyltransferase</fullName>
        <ecNumber evidence="2">2.3.1.48</ecNumber>
    </recommendedName>
</protein>
<comment type="catalytic activity">
    <reaction evidence="5">
        <text>L-lysyl-[protein] + acetyl-CoA = N(6)-acetyl-L-lysyl-[protein] + CoA + H(+)</text>
        <dbReference type="Rhea" id="RHEA:45948"/>
        <dbReference type="Rhea" id="RHEA-COMP:9752"/>
        <dbReference type="Rhea" id="RHEA-COMP:10731"/>
        <dbReference type="ChEBI" id="CHEBI:15378"/>
        <dbReference type="ChEBI" id="CHEBI:29969"/>
        <dbReference type="ChEBI" id="CHEBI:57287"/>
        <dbReference type="ChEBI" id="CHEBI:57288"/>
        <dbReference type="ChEBI" id="CHEBI:61930"/>
        <dbReference type="EC" id="2.3.1.48"/>
    </reaction>
</comment>
<keyword evidence="6" id="KW-0175">Coiled coil</keyword>
<dbReference type="GO" id="GO:0031509">
    <property type="term" value="P:subtelomeric heterochromatin formation"/>
    <property type="evidence" value="ECO:0007669"/>
    <property type="project" value="InterPro"/>
</dbReference>
<name>A0A4C1SVJ6_EUMVA</name>
<dbReference type="SUPFAM" id="SSF55729">
    <property type="entry name" value="Acyl-CoA N-acyltransferases (Nat)"/>
    <property type="match status" value="1"/>
</dbReference>
<evidence type="ECO:0000313" key="9">
    <source>
        <dbReference type="Proteomes" id="UP000299102"/>
    </source>
</evidence>
<dbReference type="OrthoDB" id="10253098at2759"/>
<comment type="caution">
    <text evidence="8">The sequence shown here is derived from an EMBL/GenBank/DDBJ whole genome shotgun (WGS) entry which is preliminary data.</text>
</comment>
<evidence type="ECO:0000256" key="1">
    <source>
        <dbReference type="ARBA" id="ARBA00010543"/>
    </source>
</evidence>
<dbReference type="STRING" id="151549.A0A4C1SVJ6"/>
<keyword evidence="3 8" id="KW-0808">Transferase</keyword>
<dbReference type="Pfam" id="PF10394">
    <property type="entry name" value="Hat1_N"/>
    <property type="match status" value="1"/>
</dbReference>
<evidence type="ECO:0000256" key="6">
    <source>
        <dbReference type="SAM" id="Coils"/>
    </source>
</evidence>
<feature type="coiled-coil region" evidence="6">
    <location>
        <begin position="197"/>
        <end position="224"/>
    </location>
</feature>
<dbReference type="Proteomes" id="UP000299102">
    <property type="component" value="Unassembled WGS sequence"/>
</dbReference>
<gene>
    <name evidence="8" type="primary">Hat1</name>
    <name evidence="8" type="ORF">EVAR_70297_1</name>
</gene>
<dbReference type="InterPro" id="IPR037113">
    <property type="entry name" value="Hat1_N_sf"/>
</dbReference>
<dbReference type="GO" id="GO:0000781">
    <property type="term" value="C:chromosome, telomeric region"/>
    <property type="evidence" value="ECO:0007669"/>
    <property type="project" value="GOC"/>
</dbReference>
<evidence type="ECO:0000259" key="7">
    <source>
        <dbReference type="Pfam" id="PF10394"/>
    </source>
</evidence>
<dbReference type="EMBL" id="BGZK01004007">
    <property type="protein sequence ID" value="GBP06253.1"/>
    <property type="molecule type" value="Genomic_DNA"/>
</dbReference>
<feature type="domain" description="Histone acetyl transferase HAT1 N-terminal" evidence="7">
    <location>
        <begin position="3"/>
        <end position="91"/>
    </location>
</feature>
<dbReference type="Gene3D" id="3.90.360.10">
    <property type="entry name" value="Histone acetyl transferase 1 (HAT1), N-terminal domain"/>
    <property type="match status" value="1"/>
</dbReference>
<reference evidence="8 9" key="1">
    <citation type="journal article" date="2019" name="Commun. Biol.">
        <title>The bagworm genome reveals a unique fibroin gene that provides high tensile strength.</title>
        <authorList>
            <person name="Kono N."/>
            <person name="Nakamura H."/>
            <person name="Ohtoshi R."/>
            <person name="Tomita M."/>
            <person name="Numata K."/>
            <person name="Arakawa K."/>
        </authorList>
    </citation>
    <scope>NUCLEOTIDE SEQUENCE [LARGE SCALE GENOMIC DNA]</scope>
</reference>
<keyword evidence="9" id="KW-1185">Reference proteome</keyword>
<dbReference type="InterPro" id="IPR017380">
    <property type="entry name" value="Hist_AcTrfase_B-typ_cat-su"/>
</dbReference>
<dbReference type="InterPro" id="IPR016181">
    <property type="entry name" value="Acyl_CoA_acyltransferase"/>
</dbReference>
<evidence type="ECO:0000256" key="4">
    <source>
        <dbReference type="ARBA" id="ARBA00023315"/>
    </source>
</evidence>
<comment type="similarity">
    <text evidence="1">Belongs to the HAT1 family.</text>
</comment>
<dbReference type="PANTHER" id="PTHR12046">
    <property type="entry name" value="HISTONE ACETYLTRANSFERASE TYPE B CATALYTIC SUBUNIT"/>
    <property type="match status" value="1"/>
</dbReference>
<proteinExistence type="inferred from homology"/>
<evidence type="ECO:0000313" key="8">
    <source>
        <dbReference type="EMBL" id="GBP06253.1"/>
    </source>
</evidence>
<dbReference type="EC" id="2.3.1.48" evidence="2"/>
<evidence type="ECO:0000256" key="5">
    <source>
        <dbReference type="ARBA" id="ARBA00048017"/>
    </source>
</evidence>